<accession>A0ABC9NFW9</accession>
<organism evidence="2 3">
    <name type="scientific">Bacteroides uniformis (strain ATCC 8492 / DSM 6597 / CCUG 4942 / CIP 103695 / JCM 5828 / KCTC 5204 / NCTC 13054 / VPI 0061)</name>
    <dbReference type="NCBI Taxonomy" id="411479"/>
    <lineage>
        <taxon>Bacteria</taxon>
        <taxon>Pseudomonadati</taxon>
        <taxon>Bacteroidota</taxon>
        <taxon>Bacteroidia</taxon>
        <taxon>Bacteroidales</taxon>
        <taxon>Bacteroidaceae</taxon>
        <taxon>Bacteroides</taxon>
    </lineage>
</organism>
<proteinExistence type="predicted"/>
<sequence length="44" mass="5254">MQPPDKGEEEHFHTRNPAGQSYARDTTIEKRTDLIVRCVWQKRK</sequence>
<name>A0ABC9NFW9_BACUC</name>
<gene>
    <name evidence="2" type="ORF">BACUNI_00860</name>
</gene>
<feature type="region of interest" description="Disordered" evidence="1">
    <location>
        <begin position="1"/>
        <end position="26"/>
    </location>
</feature>
<evidence type="ECO:0000256" key="1">
    <source>
        <dbReference type="SAM" id="MobiDB-lite"/>
    </source>
</evidence>
<protein>
    <submittedName>
        <fullName evidence="2">Uncharacterized protein</fullName>
    </submittedName>
</protein>
<keyword evidence="3" id="KW-1185">Reference proteome</keyword>
<comment type="caution">
    <text evidence="2">The sequence shown here is derived from an EMBL/GenBank/DDBJ whole genome shotgun (WGS) entry which is preliminary data.</text>
</comment>
<evidence type="ECO:0000313" key="3">
    <source>
        <dbReference type="Proteomes" id="UP000004110"/>
    </source>
</evidence>
<feature type="compositionally biased region" description="Basic and acidic residues" evidence="1">
    <location>
        <begin position="1"/>
        <end position="13"/>
    </location>
</feature>
<dbReference type="EMBL" id="AAYH02000037">
    <property type="protein sequence ID" value="EDO55551.1"/>
    <property type="molecule type" value="Genomic_DNA"/>
</dbReference>
<reference evidence="2" key="1">
    <citation type="submission" date="2007-06" db="EMBL/GenBank/DDBJ databases">
        <authorList>
            <person name="Fulton L."/>
            <person name="Clifton S."/>
            <person name="Fulton B."/>
            <person name="Xu J."/>
            <person name="Minx P."/>
            <person name="Pepin K.H."/>
            <person name="Johnson M."/>
            <person name="Thiruvilangam P."/>
            <person name="Bhonagiri V."/>
            <person name="Nash W.E."/>
            <person name="Mardis E.R."/>
            <person name="Wilson R.K."/>
        </authorList>
    </citation>
    <scope>NUCLEOTIDE SEQUENCE [LARGE SCALE GENOMIC DNA]</scope>
    <source>
        <strain evidence="2">ATCC 8492</strain>
    </source>
</reference>
<dbReference type="AlphaFoldDB" id="A0ABC9NFW9"/>
<evidence type="ECO:0000313" key="2">
    <source>
        <dbReference type="EMBL" id="EDO55551.1"/>
    </source>
</evidence>
<reference evidence="2" key="2">
    <citation type="submission" date="2013-11" db="EMBL/GenBank/DDBJ databases">
        <title>Draft genome sequence of Bacteroides uniformis (ATCC 8492).</title>
        <authorList>
            <person name="Sudarsanam P."/>
            <person name="Ley R."/>
            <person name="Guruge J."/>
            <person name="Turnbaugh P.J."/>
            <person name="Mahowald M."/>
            <person name="Liep D."/>
            <person name="Gordon J."/>
        </authorList>
    </citation>
    <scope>NUCLEOTIDE SEQUENCE</scope>
    <source>
        <strain evidence="2">ATCC 8492</strain>
    </source>
</reference>
<dbReference type="Proteomes" id="UP000004110">
    <property type="component" value="Unassembled WGS sequence"/>
</dbReference>